<dbReference type="Pfam" id="PF13649">
    <property type="entry name" value="Methyltransf_25"/>
    <property type="match status" value="1"/>
</dbReference>
<evidence type="ECO:0000259" key="3">
    <source>
        <dbReference type="Pfam" id="PF13649"/>
    </source>
</evidence>
<dbReference type="PANTHER" id="PTHR43861">
    <property type="entry name" value="TRANS-ACONITATE 2-METHYLTRANSFERASE-RELATED"/>
    <property type="match status" value="1"/>
</dbReference>
<evidence type="ECO:0000256" key="1">
    <source>
        <dbReference type="ARBA" id="ARBA00022603"/>
    </source>
</evidence>
<dbReference type="InterPro" id="IPR041698">
    <property type="entry name" value="Methyltransf_25"/>
</dbReference>
<evidence type="ECO:0000313" key="4">
    <source>
        <dbReference type="EMBL" id="SPU39062.1"/>
    </source>
</evidence>
<name>A0A2X1AEF7_9BACI</name>
<dbReference type="GO" id="GO:0008168">
    <property type="term" value="F:methyltransferase activity"/>
    <property type="evidence" value="ECO:0007669"/>
    <property type="project" value="UniProtKB-KW"/>
</dbReference>
<keyword evidence="1 4" id="KW-0489">Methyltransferase</keyword>
<proteinExistence type="predicted"/>
<accession>A0A2X1AEF7</accession>
<evidence type="ECO:0000313" key="5">
    <source>
        <dbReference type="Proteomes" id="UP000251431"/>
    </source>
</evidence>
<dbReference type="PANTHER" id="PTHR43861:SF1">
    <property type="entry name" value="TRANS-ACONITATE 2-METHYLTRANSFERASE"/>
    <property type="match status" value="1"/>
</dbReference>
<dbReference type="SUPFAM" id="SSF53335">
    <property type="entry name" value="S-adenosyl-L-methionine-dependent methyltransferases"/>
    <property type="match status" value="1"/>
</dbReference>
<dbReference type="Gene3D" id="3.40.50.150">
    <property type="entry name" value="Vaccinia Virus protein VP39"/>
    <property type="match status" value="1"/>
</dbReference>
<dbReference type="GO" id="GO:0032259">
    <property type="term" value="P:methylation"/>
    <property type="evidence" value="ECO:0007669"/>
    <property type="project" value="UniProtKB-KW"/>
</dbReference>
<sequence length="215" mass="24646">MLLNKEGFDLWADGYDQTVQHSEEKYQYPFAGYKAILNKIFNEVMAVPASTVLDIGFGTGILTAKLYEQGHSIYGFDFSANMIAIAKEKMPEAHLMEWDLMNGLPQELLQQPYDAIISTYALHHFTDEQKALYITQLLQHLSPTGKILIGDVAFQTREQLEQCRQDSEGYWDEDEFYFVHEELKVALQEICELTFYPLSHCGGVFVISRKNINAD</sequence>
<gene>
    <name evidence="4" type="ORF">NCTC7582_05040</name>
</gene>
<dbReference type="InterPro" id="IPR029063">
    <property type="entry name" value="SAM-dependent_MTases_sf"/>
</dbReference>
<evidence type="ECO:0000256" key="2">
    <source>
        <dbReference type="ARBA" id="ARBA00022679"/>
    </source>
</evidence>
<keyword evidence="2 4" id="KW-0808">Transferase</keyword>
<organism evidence="4 5">
    <name type="scientific">Lysinibacillus capsici</name>
    <dbReference type="NCBI Taxonomy" id="2115968"/>
    <lineage>
        <taxon>Bacteria</taxon>
        <taxon>Bacillati</taxon>
        <taxon>Bacillota</taxon>
        <taxon>Bacilli</taxon>
        <taxon>Bacillales</taxon>
        <taxon>Bacillaceae</taxon>
        <taxon>Lysinibacillus</taxon>
    </lineage>
</organism>
<dbReference type="Proteomes" id="UP000251431">
    <property type="component" value="Unassembled WGS sequence"/>
</dbReference>
<dbReference type="AlphaFoldDB" id="A0A2X1AEF7"/>
<feature type="domain" description="Methyltransferase" evidence="3">
    <location>
        <begin position="52"/>
        <end position="145"/>
    </location>
</feature>
<dbReference type="RefSeq" id="WP_112118763.1">
    <property type="nucleotide sequence ID" value="NZ_UAQE01000004.1"/>
</dbReference>
<protein>
    <submittedName>
        <fullName evidence="4">Type 12 methyltransferase</fullName>
        <ecNumber evidence="4">2.1.1.-</ecNumber>
    </submittedName>
</protein>
<dbReference type="STRING" id="1421.A2J09_06365"/>
<dbReference type="CDD" id="cd02440">
    <property type="entry name" value="AdoMet_MTases"/>
    <property type="match status" value="1"/>
</dbReference>
<dbReference type="EC" id="2.1.1.-" evidence="4"/>
<dbReference type="EMBL" id="UAQE01000004">
    <property type="protein sequence ID" value="SPU39062.1"/>
    <property type="molecule type" value="Genomic_DNA"/>
</dbReference>
<reference evidence="4 5" key="1">
    <citation type="submission" date="2018-06" db="EMBL/GenBank/DDBJ databases">
        <authorList>
            <consortium name="Pathogen Informatics"/>
            <person name="Doyle S."/>
        </authorList>
    </citation>
    <scope>NUCLEOTIDE SEQUENCE [LARGE SCALE GENOMIC DNA]</scope>
    <source>
        <strain evidence="4 5">NCTC7582</strain>
    </source>
</reference>